<comment type="caution">
    <text evidence="1">The sequence shown here is derived from an EMBL/GenBank/DDBJ whole genome shotgun (WGS) entry which is preliminary data.</text>
</comment>
<sequence>MRSDDYNRWLLPPDMMIERQLHKMLFPSETRSDGDGRLLRLGGTIYRFEFDRENRTAVLTVDYTVRILVDRRPAGSGSLSVTTQRTLTDDTPAAAAAAMSGCVEESVAAARKFLIETNAEAQKAK</sequence>
<evidence type="ECO:0008006" key="2">
    <source>
        <dbReference type="Google" id="ProtNLM"/>
    </source>
</evidence>
<dbReference type="AlphaFoldDB" id="A0A645JCG1"/>
<dbReference type="EMBL" id="VSSQ01137297">
    <property type="protein sequence ID" value="MPN61126.1"/>
    <property type="molecule type" value="Genomic_DNA"/>
</dbReference>
<gene>
    <name evidence="1" type="ORF">SDC9_208860</name>
</gene>
<organism evidence="1">
    <name type="scientific">bioreactor metagenome</name>
    <dbReference type="NCBI Taxonomy" id="1076179"/>
    <lineage>
        <taxon>unclassified sequences</taxon>
        <taxon>metagenomes</taxon>
        <taxon>ecological metagenomes</taxon>
    </lineage>
</organism>
<proteinExistence type="predicted"/>
<reference evidence="1" key="1">
    <citation type="submission" date="2019-08" db="EMBL/GenBank/DDBJ databases">
        <authorList>
            <person name="Kucharzyk K."/>
            <person name="Murdoch R.W."/>
            <person name="Higgins S."/>
            <person name="Loffler F."/>
        </authorList>
    </citation>
    <scope>NUCLEOTIDE SEQUENCE</scope>
</reference>
<dbReference type="SUPFAM" id="SSF159594">
    <property type="entry name" value="XCC0632-like"/>
    <property type="match status" value="1"/>
</dbReference>
<name>A0A645JCG1_9ZZZZ</name>
<protein>
    <recommendedName>
        <fullName evidence="2">ABC-type transport auxiliary lipoprotein component domain-containing protein</fullName>
    </recommendedName>
</protein>
<evidence type="ECO:0000313" key="1">
    <source>
        <dbReference type="EMBL" id="MPN61126.1"/>
    </source>
</evidence>
<dbReference type="Gene3D" id="3.40.50.10610">
    <property type="entry name" value="ABC-type transport auxiliary lipoprotein component"/>
    <property type="match status" value="1"/>
</dbReference>
<accession>A0A645JCG1</accession>